<keyword evidence="3" id="KW-1185">Reference proteome</keyword>
<keyword evidence="1" id="KW-0694">RNA-binding</keyword>
<dbReference type="PROSITE" id="PS50084">
    <property type="entry name" value="KH_TYPE_1"/>
    <property type="match status" value="1"/>
</dbReference>
<dbReference type="Gene3D" id="3.30.1370.10">
    <property type="entry name" value="K Homology domain, type 1"/>
    <property type="match status" value="1"/>
</dbReference>
<dbReference type="eggNOG" id="ENOG502S95H">
    <property type="taxonomic scope" value="Eukaryota"/>
</dbReference>
<evidence type="ECO:0008006" key="4">
    <source>
        <dbReference type="Google" id="ProtNLM"/>
    </source>
</evidence>
<sequence>MSGAANDDGFQRVLTASERRILRKSASSAAVKSMTLSECNSLENSVVSRLKKLGIDTKKELHELTVKVDPKELIGIIEELDAAISAVGNGVAKPDQHLSVAELDSKIKATKANLSQLKSKTKGAALSKEELDKASHETEMYISYLQEQIGITREFLKVKTSQASLLKLKNICRHLLSIKPKPEAHVQKEHSPSPAATTVKFSKYSKRDPTYIHGILKPIKDAKKENLDVSDLVSEDVSITIDTKRFQHPFNYILRIRGMFDTFIDRSEVLKGAPTIFTVYGLPADVKECIKYLQSLDMGPQAKLAIPFSKYKQMPNIEEKFGVLSFHYAGELDVLGTKENVKAAFAFVNEFLGKSAQAPEAVADASGDGEEKSVVYDYLVSRALSSKFRPLVRNIEMETGVSVHFEVNSKTMTGKATFQPKSHKSPDSVDSCVKAVSLLVSEFGHKEIFNASQEAVAFITDSEVQRKRYKSPNTCILKQGDKAFVVGFKKNLGLGYSRAVALAESRTTEPHTFKIEASQVSIVNPYLGFIESEVGSHLVVHSAKRDEDARVEIFGNTAQQKETVAKLKGILDNYVSVDRTLTPVEHTVLSEDRSKLEELETTFRVKLTLGKQAIKITGDKPNVKTIQDHLDVTFDKIFDIGLNGPVDQDGDGKKYGHLKVESKFLGKIIGKNGSTMRDIVARSGLDTILVCRDAEGDSFLLVGSKSAMSTAVDIIKHIIESDADVIDVSKMDLNRSIEEEYTSKHSFIRRTASVKPKQEKKVQEVLGNIDDTNDFPAL</sequence>
<evidence type="ECO:0000313" key="2">
    <source>
        <dbReference type="EMBL" id="EKX74005.1"/>
    </source>
</evidence>
<dbReference type="SUPFAM" id="SSF54791">
    <property type="entry name" value="Eukaryotic type KH-domain (KH-domain type I)"/>
    <property type="match status" value="1"/>
</dbReference>
<dbReference type="Proteomes" id="UP000031512">
    <property type="component" value="Unassembled WGS sequence"/>
</dbReference>
<dbReference type="KEGG" id="beq:BEWA_040430"/>
<dbReference type="GeneID" id="15807453"/>
<evidence type="ECO:0000256" key="1">
    <source>
        <dbReference type="PROSITE-ProRule" id="PRU00117"/>
    </source>
</evidence>
<dbReference type="OrthoDB" id="427410at2759"/>
<name>L1LFH5_THEEQ</name>
<dbReference type="RefSeq" id="XP_004833457.1">
    <property type="nucleotide sequence ID" value="XM_004833400.1"/>
</dbReference>
<dbReference type="VEuPathDB" id="PiroplasmaDB:BEWA_040430"/>
<dbReference type="GO" id="GO:0003723">
    <property type="term" value="F:RNA binding"/>
    <property type="evidence" value="ECO:0007669"/>
    <property type="project" value="UniProtKB-UniRule"/>
</dbReference>
<dbReference type="InterPro" id="IPR036612">
    <property type="entry name" value="KH_dom_type_1_sf"/>
</dbReference>
<comment type="caution">
    <text evidence="2">The sequence shown here is derived from an EMBL/GenBank/DDBJ whole genome shotgun (WGS) entry which is preliminary data.</text>
</comment>
<reference evidence="2 3" key="1">
    <citation type="journal article" date="2012" name="BMC Genomics">
        <title>Comparative genomic analysis and phylogenetic position of Theileria equi.</title>
        <authorList>
            <person name="Kappmeyer L.S."/>
            <person name="Thiagarajan M."/>
            <person name="Herndon D.R."/>
            <person name="Ramsay J.D."/>
            <person name="Caler E."/>
            <person name="Djikeng A."/>
            <person name="Gillespie J.J."/>
            <person name="Lau A.O."/>
            <person name="Roalson E.H."/>
            <person name="Silva J.C."/>
            <person name="Silva M.G."/>
            <person name="Suarez C.E."/>
            <person name="Ueti M.W."/>
            <person name="Nene V.M."/>
            <person name="Mealey R.H."/>
            <person name="Knowles D.P."/>
            <person name="Brayton K.A."/>
        </authorList>
    </citation>
    <scope>NUCLEOTIDE SEQUENCE [LARGE SCALE GENOMIC DNA]</scope>
    <source>
        <strain evidence="2 3">WA</strain>
    </source>
</reference>
<accession>L1LFH5</accession>
<protein>
    <recommendedName>
        <fullName evidence="4">K Homology domain-containing protein</fullName>
    </recommendedName>
</protein>
<dbReference type="AlphaFoldDB" id="L1LFH5"/>
<evidence type="ECO:0000313" key="3">
    <source>
        <dbReference type="Proteomes" id="UP000031512"/>
    </source>
</evidence>
<dbReference type="EMBL" id="ACOU01000002">
    <property type="protein sequence ID" value="EKX74005.1"/>
    <property type="molecule type" value="Genomic_DNA"/>
</dbReference>
<gene>
    <name evidence="2" type="ORF">BEWA_040430</name>
</gene>
<proteinExistence type="predicted"/>
<organism evidence="2 3">
    <name type="scientific">Theileria equi strain WA</name>
    <dbReference type="NCBI Taxonomy" id="1537102"/>
    <lineage>
        <taxon>Eukaryota</taxon>
        <taxon>Sar</taxon>
        <taxon>Alveolata</taxon>
        <taxon>Apicomplexa</taxon>
        <taxon>Aconoidasida</taxon>
        <taxon>Piroplasmida</taxon>
        <taxon>Theileriidae</taxon>
        <taxon>Theileria</taxon>
    </lineage>
</organism>